<evidence type="ECO:0000313" key="3">
    <source>
        <dbReference type="Proteomes" id="UP000281553"/>
    </source>
</evidence>
<feature type="compositionally biased region" description="Low complexity" evidence="1">
    <location>
        <begin position="395"/>
        <end position="413"/>
    </location>
</feature>
<feature type="compositionally biased region" description="Acidic residues" evidence="1">
    <location>
        <begin position="314"/>
        <end position="331"/>
    </location>
</feature>
<feature type="region of interest" description="Disordered" evidence="1">
    <location>
        <begin position="43"/>
        <end position="64"/>
    </location>
</feature>
<proteinExistence type="predicted"/>
<feature type="region of interest" description="Disordered" evidence="1">
    <location>
        <begin position="81"/>
        <end position="103"/>
    </location>
</feature>
<evidence type="ECO:0000313" key="2">
    <source>
        <dbReference type="EMBL" id="VDN12289.1"/>
    </source>
</evidence>
<feature type="region of interest" description="Disordered" evidence="1">
    <location>
        <begin position="685"/>
        <end position="711"/>
    </location>
</feature>
<feature type="compositionally biased region" description="Low complexity" evidence="1">
    <location>
        <begin position="579"/>
        <end position="598"/>
    </location>
</feature>
<feature type="compositionally biased region" description="Low complexity" evidence="1">
    <location>
        <begin position="949"/>
        <end position="961"/>
    </location>
</feature>
<feature type="compositionally biased region" description="Polar residues" evidence="1">
    <location>
        <begin position="156"/>
        <end position="168"/>
    </location>
</feature>
<feature type="compositionally biased region" description="Polar residues" evidence="1">
    <location>
        <begin position="191"/>
        <end position="203"/>
    </location>
</feature>
<name>A0A3P7NTP0_DIBLA</name>
<feature type="compositionally biased region" description="Polar residues" evidence="1">
    <location>
        <begin position="800"/>
        <end position="823"/>
    </location>
</feature>
<protein>
    <submittedName>
        <fullName evidence="2">Uncharacterized protein</fullName>
    </submittedName>
</protein>
<gene>
    <name evidence="2" type="ORF">DILT_LOCUS8120</name>
</gene>
<feature type="region of interest" description="Disordered" evidence="1">
    <location>
        <begin position="541"/>
        <end position="639"/>
    </location>
</feature>
<feature type="region of interest" description="Disordered" evidence="1">
    <location>
        <begin position="867"/>
        <end position="888"/>
    </location>
</feature>
<reference evidence="2 3" key="1">
    <citation type="submission" date="2018-11" db="EMBL/GenBank/DDBJ databases">
        <authorList>
            <consortium name="Pathogen Informatics"/>
        </authorList>
    </citation>
    <scope>NUCLEOTIDE SEQUENCE [LARGE SCALE GENOMIC DNA]</scope>
</reference>
<feature type="region of interest" description="Disordered" evidence="1">
    <location>
        <begin position="480"/>
        <end position="520"/>
    </location>
</feature>
<feature type="compositionally biased region" description="Basic and acidic residues" evidence="1">
    <location>
        <begin position="1100"/>
        <end position="1109"/>
    </location>
</feature>
<feature type="compositionally biased region" description="Basic and acidic residues" evidence="1">
    <location>
        <begin position="930"/>
        <end position="945"/>
    </location>
</feature>
<feature type="region of interest" description="Disordered" evidence="1">
    <location>
        <begin position="309"/>
        <end position="447"/>
    </location>
</feature>
<feature type="compositionally biased region" description="Acidic residues" evidence="1">
    <location>
        <begin position="231"/>
        <end position="241"/>
    </location>
</feature>
<feature type="region of interest" description="Disordered" evidence="1">
    <location>
        <begin position="1012"/>
        <end position="1040"/>
    </location>
</feature>
<dbReference type="OrthoDB" id="6279053at2759"/>
<dbReference type="AlphaFoldDB" id="A0A3P7NTP0"/>
<feature type="compositionally biased region" description="Polar residues" evidence="1">
    <location>
        <begin position="493"/>
        <end position="517"/>
    </location>
</feature>
<feature type="region of interest" description="Disordered" evidence="1">
    <location>
        <begin position="145"/>
        <end position="243"/>
    </location>
</feature>
<feature type="compositionally biased region" description="Polar residues" evidence="1">
    <location>
        <begin position="1012"/>
        <end position="1023"/>
    </location>
</feature>
<feature type="region of interest" description="Disordered" evidence="1">
    <location>
        <begin position="778"/>
        <end position="823"/>
    </location>
</feature>
<feature type="compositionally biased region" description="Polar residues" evidence="1">
    <location>
        <begin position="872"/>
        <end position="884"/>
    </location>
</feature>
<feature type="compositionally biased region" description="Polar residues" evidence="1">
    <location>
        <begin position="1085"/>
        <end position="1097"/>
    </location>
</feature>
<keyword evidence="3" id="KW-1185">Reference proteome</keyword>
<feature type="compositionally biased region" description="Basic and acidic residues" evidence="1">
    <location>
        <begin position="178"/>
        <end position="188"/>
    </location>
</feature>
<organism evidence="2 3">
    <name type="scientific">Dibothriocephalus latus</name>
    <name type="common">Fish tapeworm</name>
    <name type="synonym">Diphyllobothrium latum</name>
    <dbReference type="NCBI Taxonomy" id="60516"/>
    <lineage>
        <taxon>Eukaryota</taxon>
        <taxon>Metazoa</taxon>
        <taxon>Spiralia</taxon>
        <taxon>Lophotrochozoa</taxon>
        <taxon>Platyhelminthes</taxon>
        <taxon>Cestoda</taxon>
        <taxon>Eucestoda</taxon>
        <taxon>Diphyllobothriidea</taxon>
        <taxon>Diphyllobothriidae</taxon>
        <taxon>Dibothriocephalus</taxon>
    </lineage>
</organism>
<evidence type="ECO:0000256" key="1">
    <source>
        <dbReference type="SAM" id="MobiDB-lite"/>
    </source>
</evidence>
<feature type="compositionally biased region" description="Acidic residues" evidence="1">
    <location>
        <begin position="340"/>
        <end position="349"/>
    </location>
</feature>
<feature type="compositionally biased region" description="Basic and acidic residues" evidence="1">
    <location>
        <begin position="359"/>
        <end position="369"/>
    </location>
</feature>
<feature type="compositionally biased region" description="Polar residues" evidence="1">
    <location>
        <begin position="417"/>
        <end position="435"/>
    </location>
</feature>
<dbReference type="EMBL" id="UYRU01053534">
    <property type="protein sequence ID" value="VDN12289.1"/>
    <property type="molecule type" value="Genomic_DNA"/>
</dbReference>
<dbReference type="Proteomes" id="UP000281553">
    <property type="component" value="Unassembled WGS sequence"/>
</dbReference>
<accession>A0A3P7NTP0</accession>
<feature type="region of interest" description="Disordered" evidence="1">
    <location>
        <begin position="1085"/>
        <end position="1109"/>
    </location>
</feature>
<feature type="region of interest" description="Disordered" evidence="1">
    <location>
        <begin position="902"/>
        <end position="961"/>
    </location>
</feature>
<feature type="compositionally biased region" description="Polar residues" evidence="1">
    <location>
        <begin position="699"/>
        <end position="710"/>
    </location>
</feature>
<sequence>MEELWLGDDEEEVMTLVDCLSAECRCIPAITDVSHLYPRLTPHPKRVQQHSVHDSRGPPKQPSADIMEELTPDFAALPFPLTEKAPTTETKEDAREAEEENYSALSMKVASGLLRISVPEMRTKSLQGETSAPVLSLLPTAPASSAPVSREAMDNEVSSPACFSSPTLQTEQQQQQEEQQKQEPKQGEQQDSATSSQTVSDSPSDLDVWVLSKSSSSVEANSGDERATEQATEEEEDETAEEVGLIQPVHDPADGDVTPQQHSCTPLLVSQDEETFVETLPTVSSLQSPDVEDDLSQLAAAAGVNLAAEFAQTPDDDEVEEEDNGREEDDKESGHLLDEIVVEEVEMDVEQLSPIQEVTAHEHLSSREDSLDEDDANLSLPEDFELVPAQEDADSLSSSSTSLPRTSRLLTRPPNERLSTSSQRSTELTAGSVCSDTADESSRDSQSTVVFMGLPLATGPTRFARPGGPESAEVVMTLLPSPPTENKELTEPSVPTSHHLSGLASTPSLLGRSTSSGVYFPQKSRLGKMQALAAGPGVSAPALTQASDLDSKSSSLSEFERLERQMCATSSPEALQGKQSPSPALQTSSSSKTPSSLSEFERLETAMEAATSSSRSSSSDIRPKRSDAGGGGERSSQLSLTEFLRIETECQKEDLGDTAAESVPSPSTYTKIDTIYEDTLAEQACQSLESSRQTDDDLSSSGAGQMSSVPATVAQEAIEGSTCESDSLTQSSLCDSLIPTYSLVDSSSFSFREHQPSANIQYIIREARDVIERGLSRERDSLGEEDSLTSSSDVEDLPGRSSSVELEQHQEPSGQSSLPRGFLRTSQDSLDDILPIQGCEDTSISSSSFSQALHSCPMTDSLEDSGAAMASCSRTSTQPPSGTELSKPAGVIDTHTAFALRDQGESEDVVQEGGEKESKKRQLSSLELRATSDDEALAKRSRTQEGRISSRLGPSMSSGSLHDASVLGLEAAPVSRTDSNLGSTIFDISEEELGVGSGKSNVLPPASLTCSPLRSMTSSQTSEMPEVHEKVEPGTLVETSGLPPISQLTELLTEAPPLESPSATQQKCEPFVFKEVEDDFTVITRQTDVQTTESTASHVAPEDKTEEGK</sequence>